<dbReference type="RefSeq" id="WP_057750354.1">
    <property type="nucleotide sequence ID" value="NZ_BJVH01000002.1"/>
</dbReference>
<comment type="function">
    <text evidence="8">3'-5' exoribonuclease that releases 5'-nucleoside monophosphates and is involved in maturation of structured RNAs.</text>
</comment>
<dbReference type="NCBIfam" id="TIGR00358">
    <property type="entry name" value="3_prime_RNase"/>
    <property type="match status" value="1"/>
</dbReference>
<dbReference type="PROSITE" id="PS01175">
    <property type="entry name" value="RIBONUCLEASE_II"/>
    <property type="match status" value="1"/>
</dbReference>
<evidence type="ECO:0000256" key="7">
    <source>
        <dbReference type="ARBA" id="ARBA00022884"/>
    </source>
</evidence>
<evidence type="ECO:0000313" key="11">
    <source>
        <dbReference type="EMBL" id="KRN66680.1"/>
    </source>
</evidence>
<keyword evidence="3 8" id="KW-0963">Cytoplasm</keyword>
<comment type="subcellular location">
    <subcellularLocation>
        <location evidence="2 8">Cytoplasm</location>
    </subcellularLocation>
</comment>
<dbReference type="InterPro" id="IPR040476">
    <property type="entry name" value="CSD2"/>
</dbReference>
<protein>
    <recommendedName>
        <fullName evidence="8">Ribonuclease R</fullName>
        <shortName evidence="8">RNase R</shortName>
        <ecNumber evidence="8">3.1.13.1</ecNumber>
    </recommendedName>
</protein>
<dbReference type="PANTHER" id="PTHR23355:SF9">
    <property type="entry name" value="DIS3-LIKE EXONUCLEASE 2"/>
    <property type="match status" value="1"/>
</dbReference>
<evidence type="ECO:0000313" key="12">
    <source>
        <dbReference type="Proteomes" id="UP000051568"/>
    </source>
</evidence>
<dbReference type="GO" id="GO:0003723">
    <property type="term" value="F:RNA binding"/>
    <property type="evidence" value="ECO:0007669"/>
    <property type="project" value="UniProtKB-UniRule"/>
</dbReference>
<feature type="domain" description="S1 motif" evidence="10">
    <location>
        <begin position="639"/>
        <end position="719"/>
    </location>
</feature>
<organism evidence="11 12">
    <name type="scientific">Pediococcus cellicola</name>
    <dbReference type="NCBI Taxonomy" id="319652"/>
    <lineage>
        <taxon>Bacteria</taxon>
        <taxon>Bacillati</taxon>
        <taxon>Bacillota</taxon>
        <taxon>Bacilli</taxon>
        <taxon>Lactobacillales</taxon>
        <taxon>Lactobacillaceae</taxon>
        <taxon>Pediococcus</taxon>
    </lineage>
</organism>
<dbReference type="InterPro" id="IPR003029">
    <property type="entry name" value="S1_domain"/>
</dbReference>
<dbReference type="Pfam" id="PF17876">
    <property type="entry name" value="CSD2"/>
    <property type="match status" value="1"/>
</dbReference>
<dbReference type="Proteomes" id="UP000051568">
    <property type="component" value="Unassembled WGS sequence"/>
</dbReference>
<evidence type="ECO:0000256" key="5">
    <source>
        <dbReference type="ARBA" id="ARBA00022801"/>
    </source>
</evidence>
<feature type="compositionally biased region" description="Polar residues" evidence="9">
    <location>
        <begin position="741"/>
        <end position="752"/>
    </location>
</feature>
<dbReference type="STRING" id="319652.IV80_GL001271"/>
<dbReference type="AlphaFoldDB" id="A0A0R2INY0"/>
<dbReference type="GO" id="GO:0005829">
    <property type="term" value="C:cytosol"/>
    <property type="evidence" value="ECO:0007669"/>
    <property type="project" value="TreeGrafter"/>
</dbReference>
<dbReference type="InterPro" id="IPR022966">
    <property type="entry name" value="RNase_II/R_CS"/>
</dbReference>
<dbReference type="OrthoDB" id="9764149at2"/>
<dbReference type="SMART" id="SM00955">
    <property type="entry name" value="RNB"/>
    <property type="match status" value="1"/>
</dbReference>
<dbReference type="InterPro" id="IPR013223">
    <property type="entry name" value="RNase_B_OB_dom"/>
</dbReference>
<dbReference type="Gene3D" id="2.40.50.140">
    <property type="entry name" value="Nucleic acid-binding proteins"/>
    <property type="match status" value="2"/>
</dbReference>
<sequence>METNKLQASVSHFLNQHPKESFTAEEIFQNLNLEGASVFNILVKELAIMERSNRVHITEQGKFSLPIQANQQVVHGVFHANDRGFGFVAVDPAVPDIYISDEHTAFALNQDEVDVRITRAAKPGDDRGPEGVVTKITERHFTQAVGVFQKSGADPEKGIIGEIELRDKKLASYHFDVLSSGISPQEGAVITATVTQYPNLKHPKLMAGVATETIGFKDDPGVDILQVIYQHEVPYEFPDDVKEEIKAIPDVVTDAEKVGRKDLTGETVVTIDGDDSKDFDDAVGVYKMANGHYHLSVNIADVSHYVKEGSPLDHEAYRRSTSVYLTDRVVPMLPRKLSNGICSLNPDVERLAMTCEMEMDSEGKVVDHKIYPSVIKSDARMTYSDVNKILESHDEKTRARYADLVPMFETMAELHKLLLKRRKHRGAIEFDDNEAQIIVDETGHPIDIKVRVRGTSERMIESFMLAANETVARHYSELKVPFLYRVHETPDSERMLSFFEFLTNFGYSVKGSSKNIKPKMLQSVLKQVSGSKEETMISVMMLRSMKQAKYSEDSLGHFGLAAKYYTHFTSPIRRYPDMFVHRLIRHYAEDGIGEDSQAQYVDKIPEVAAHTSKLERRGIDTERDVDGMKKAEYMGDHIGEEFKAVVSSVMKFGLFVELDNTVEGLVHISQMKDDYYEYVENQMALVGRNTHRTYQIGQELEVKLLRVDKDQSEVDFALLHPEKTPTSEIQLPPRQFRNGGNYKSGSRQGSHNKNFHKKTTSTYRNNSAKKFHSTNSHKPSSTSKAYDRKK</sequence>
<dbReference type="PROSITE" id="PS50126">
    <property type="entry name" value="S1"/>
    <property type="match status" value="1"/>
</dbReference>
<dbReference type="InterPro" id="IPR004476">
    <property type="entry name" value="RNase_II/RNase_R"/>
</dbReference>
<dbReference type="InterPro" id="IPR050180">
    <property type="entry name" value="RNR_Ribonuclease"/>
</dbReference>
<feature type="region of interest" description="Disordered" evidence="9">
    <location>
        <begin position="721"/>
        <end position="790"/>
    </location>
</feature>
<dbReference type="GO" id="GO:0006402">
    <property type="term" value="P:mRNA catabolic process"/>
    <property type="evidence" value="ECO:0007669"/>
    <property type="project" value="TreeGrafter"/>
</dbReference>
<dbReference type="CDD" id="cd04471">
    <property type="entry name" value="S1_RNase_R"/>
    <property type="match status" value="1"/>
</dbReference>
<evidence type="ECO:0000256" key="9">
    <source>
        <dbReference type="SAM" id="MobiDB-lite"/>
    </source>
</evidence>
<dbReference type="InterPro" id="IPR001900">
    <property type="entry name" value="RNase_II/R"/>
</dbReference>
<evidence type="ECO:0000256" key="4">
    <source>
        <dbReference type="ARBA" id="ARBA00022722"/>
    </source>
</evidence>
<gene>
    <name evidence="8" type="primary">rnr</name>
    <name evidence="11" type="ORF">IV80_GL001271</name>
</gene>
<comment type="caution">
    <text evidence="11">The sequence shown here is derived from an EMBL/GenBank/DDBJ whole genome shotgun (WGS) entry which is preliminary data.</text>
</comment>
<evidence type="ECO:0000259" key="10">
    <source>
        <dbReference type="PROSITE" id="PS50126"/>
    </source>
</evidence>
<evidence type="ECO:0000256" key="6">
    <source>
        <dbReference type="ARBA" id="ARBA00022839"/>
    </source>
</evidence>
<dbReference type="Pfam" id="PF08206">
    <property type="entry name" value="OB_RNB"/>
    <property type="match status" value="1"/>
</dbReference>
<comment type="similarity">
    <text evidence="8">Belongs to the RNR ribonuclease family. RNase R subfamily.</text>
</comment>
<dbReference type="Pfam" id="PF00773">
    <property type="entry name" value="RNB"/>
    <property type="match status" value="1"/>
</dbReference>
<keyword evidence="4 8" id="KW-0540">Nuclease</keyword>
<feature type="compositionally biased region" description="Polar residues" evidence="9">
    <location>
        <begin position="773"/>
        <end position="784"/>
    </location>
</feature>
<keyword evidence="5 8" id="KW-0378">Hydrolase</keyword>
<dbReference type="NCBIfam" id="TIGR02063">
    <property type="entry name" value="RNase_R"/>
    <property type="match status" value="1"/>
</dbReference>
<dbReference type="SUPFAM" id="SSF50249">
    <property type="entry name" value="Nucleic acid-binding proteins"/>
    <property type="match status" value="4"/>
</dbReference>
<dbReference type="GO" id="GO:0008859">
    <property type="term" value="F:exoribonuclease II activity"/>
    <property type="evidence" value="ECO:0007669"/>
    <property type="project" value="UniProtKB-UniRule"/>
</dbReference>
<evidence type="ECO:0000256" key="8">
    <source>
        <dbReference type="HAMAP-Rule" id="MF_01895"/>
    </source>
</evidence>
<dbReference type="SMART" id="SM00316">
    <property type="entry name" value="S1"/>
    <property type="match status" value="1"/>
</dbReference>
<name>A0A0R2INY0_9LACO</name>
<dbReference type="PATRIC" id="fig|319652.3.peg.1286"/>
<evidence type="ECO:0000256" key="2">
    <source>
        <dbReference type="ARBA" id="ARBA00004496"/>
    </source>
</evidence>
<dbReference type="Pfam" id="PF00575">
    <property type="entry name" value="S1"/>
    <property type="match status" value="1"/>
</dbReference>
<dbReference type="InterPro" id="IPR012340">
    <property type="entry name" value="NA-bd_OB-fold"/>
</dbReference>
<accession>A0A0R2INY0</accession>
<keyword evidence="7 8" id="KW-0694">RNA-binding</keyword>
<reference evidence="11 12" key="1">
    <citation type="journal article" date="2015" name="Genome Announc.">
        <title>Expanding the biotechnology potential of lactobacilli through comparative genomics of 213 strains and associated genera.</title>
        <authorList>
            <person name="Sun Z."/>
            <person name="Harris H.M."/>
            <person name="McCann A."/>
            <person name="Guo C."/>
            <person name="Argimon S."/>
            <person name="Zhang W."/>
            <person name="Yang X."/>
            <person name="Jeffery I.B."/>
            <person name="Cooney J.C."/>
            <person name="Kagawa T.F."/>
            <person name="Liu W."/>
            <person name="Song Y."/>
            <person name="Salvetti E."/>
            <person name="Wrobel A."/>
            <person name="Rasinkangas P."/>
            <person name="Parkhill J."/>
            <person name="Rea M.C."/>
            <person name="O'Sullivan O."/>
            <person name="Ritari J."/>
            <person name="Douillard F.P."/>
            <person name="Paul Ross R."/>
            <person name="Yang R."/>
            <person name="Briner A.E."/>
            <person name="Felis G.E."/>
            <person name="de Vos W.M."/>
            <person name="Barrangou R."/>
            <person name="Klaenhammer T.R."/>
            <person name="Caufield P.W."/>
            <person name="Cui Y."/>
            <person name="Zhang H."/>
            <person name="O'Toole P.W."/>
        </authorList>
    </citation>
    <scope>NUCLEOTIDE SEQUENCE [LARGE SCALE GENOMIC DNA]</scope>
    <source>
        <strain evidence="11 12">DSM 17757</strain>
    </source>
</reference>
<proteinExistence type="inferred from homology"/>
<evidence type="ECO:0000256" key="3">
    <source>
        <dbReference type="ARBA" id="ARBA00022490"/>
    </source>
</evidence>
<dbReference type="InterPro" id="IPR011805">
    <property type="entry name" value="RNase_R"/>
</dbReference>
<keyword evidence="12" id="KW-1185">Reference proteome</keyword>
<dbReference type="EMBL" id="JQBR01000004">
    <property type="protein sequence ID" value="KRN66680.1"/>
    <property type="molecule type" value="Genomic_DNA"/>
</dbReference>
<comment type="catalytic activity">
    <reaction evidence="1 8">
        <text>Exonucleolytic cleavage in the 3'- to 5'-direction to yield nucleoside 5'-phosphates.</text>
        <dbReference type="EC" id="3.1.13.1"/>
    </reaction>
</comment>
<dbReference type="PANTHER" id="PTHR23355">
    <property type="entry name" value="RIBONUCLEASE"/>
    <property type="match status" value="1"/>
</dbReference>
<dbReference type="EC" id="3.1.13.1" evidence="8"/>
<evidence type="ECO:0000256" key="1">
    <source>
        <dbReference type="ARBA" id="ARBA00001849"/>
    </source>
</evidence>
<keyword evidence="6 8" id="KW-0269">Exonuclease</keyword>
<dbReference type="HAMAP" id="MF_01895">
    <property type="entry name" value="RNase_R"/>
    <property type="match status" value="1"/>
</dbReference>